<dbReference type="Pfam" id="PF13620">
    <property type="entry name" value="CarboxypepD_reg"/>
    <property type="match status" value="1"/>
</dbReference>
<dbReference type="AlphaFoldDB" id="A0A6I4HZA8"/>
<dbReference type="Proteomes" id="UP000429232">
    <property type="component" value="Chromosome"/>
</dbReference>
<accession>A0A6I4HZA8</accession>
<keyword evidence="6" id="KW-1185">Reference proteome</keyword>
<evidence type="ECO:0000256" key="3">
    <source>
        <dbReference type="ARBA" id="ARBA00023237"/>
    </source>
</evidence>
<keyword evidence="3" id="KW-0998">Cell outer membrane</keyword>
<proteinExistence type="predicted"/>
<protein>
    <submittedName>
        <fullName evidence="5">Outer membrane beta-barrel protein</fullName>
    </submittedName>
</protein>
<dbReference type="GO" id="GO:0009279">
    <property type="term" value="C:cell outer membrane"/>
    <property type="evidence" value="ECO:0007669"/>
    <property type="project" value="UniProtKB-SubCell"/>
</dbReference>
<dbReference type="KEGG" id="mgik:GO620_010915"/>
<reference evidence="5 6" key="1">
    <citation type="submission" date="2020-12" db="EMBL/GenBank/DDBJ databases">
        <title>HMF7856_wgs.fasta genome submission.</title>
        <authorList>
            <person name="Kang H."/>
            <person name="Kim H."/>
            <person name="Joh K."/>
        </authorList>
    </citation>
    <scope>NUCLEOTIDE SEQUENCE [LARGE SCALE GENOMIC DNA]</scope>
    <source>
        <strain evidence="5 6">HMF7856</strain>
    </source>
</reference>
<organism evidence="5 6">
    <name type="scientific">Mucilaginibacter ginkgonis</name>
    <dbReference type="NCBI Taxonomy" id="2682091"/>
    <lineage>
        <taxon>Bacteria</taxon>
        <taxon>Pseudomonadati</taxon>
        <taxon>Bacteroidota</taxon>
        <taxon>Sphingobacteriia</taxon>
        <taxon>Sphingobacteriales</taxon>
        <taxon>Sphingobacteriaceae</taxon>
        <taxon>Mucilaginibacter</taxon>
    </lineage>
</organism>
<comment type="subcellular location">
    <subcellularLocation>
        <location evidence="1">Cell outer membrane</location>
    </subcellularLocation>
</comment>
<dbReference type="Gene3D" id="2.60.40.1120">
    <property type="entry name" value="Carboxypeptidase-like, regulatory domain"/>
    <property type="match status" value="1"/>
</dbReference>
<dbReference type="InterPro" id="IPR036942">
    <property type="entry name" value="Beta-barrel_TonB_sf"/>
</dbReference>
<dbReference type="Pfam" id="PF14905">
    <property type="entry name" value="OMP_b-brl_3"/>
    <property type="match status" value="1"/>
</dbReference>
<dbReference type="EMBL" id="CP066775">
    <property type="protein sequence ID" value="QQL48689.1"/>
    <property type="molecule type" value="Genomic_DNA"/>
</dbReference>
<dbReference type="SUPFAM" id="SSF49464">
    <property type="entry name" value="Carboxypeptidase regulatory domain-like"/>
    <property type="match status" value="1"/>
</dbReference>
<feature type="domain" description="Outer membrane protein beta-barrel" evidence="4">
    <location>
        <begin position="381"/>
        <end position="777"/>
    </location>
</feature>
<dbReference type="InterPro" id="IPR008969">
    <property type="entry name" value="CarboxyPept-like_regulatory"/>
</dbReference>
<keyword evidence="2" id="KW-0472">Membrane</keyword>
<evidence type="ECO:0000313" key="5">
    <source>
        <dbReference type="EMBL" id="QQL48689.1"/>
    </source>
</evidence>
<evidence type="ECO:0000256" key="2">
    <source>
        <dbReference type="ARBA" id="ARBA00023136"/>
    </source>
</evidence>
<dbReference type="PANTHER" id="PTHR40980:SF4">
    <property type="entry name" value="TONB-DEPENDENT RECEPTOR-LIKE BETA-BARREL DOMAIN-CONTAINING PROTEIN"/>
    <property type="match status" value="1"/>
</dbReference>
<name>A0A6I4HZA8_9SPHI</name>
<dbReference type="Gene3D" id="2.170.130.10">
    <property type="entry name" value="TonB-dependent receptor, plug domain"/>
    <property type="match status" value="1"/>
</dbReference>
<dbReference type="SUPFAM" id="SSF56935">
    <property type="entry name" value="Porins"/>
    <property type="match status" value="1"/>
</dbReference>
<dbReference type="InterPro" id="IPR041700">
    <property type="entry name" value="OMP_b-brl_3"/>
</dbReference>
<dbReference type="Gene3D" id="2.40.170.20">
    <property type="entry name" value="TonB-dependent receptor, beta-barrel domain"/>
    <property type="match status" value="1"/>
</dbReference>
<sequence length="806" mass="89010">MTKLIACIIFLCIALSSYSQSNSSAINGKITGPDNQPAISVTVRLLHLPDSAQIKAGNTDANGSFSFETIKSGRYAIVVSGIGYKKQVTGPYVVTPGQRLTIADVKLSEDRIALSEVVIRDKRDYIDTRADKTVLNVDRNILATGINALSVLATAPGVKVNSLGEIAMKAGQRPSVYVNGRQVRLQGADLSAYLQSLQSPDISQVELIQNPSARFDAGGAGGVINIIMKKGANEGFNGAVTGTAGYGSYGKAGLNANGNYRSKGVNVFGSAGIDYNKTFLTIRTDRTINDAEHSAFNTVYDNTQSTPTFNYRFGTDVTISQKHSLGFLISGNTATTDFSKSTATALRKTSADSSFITTSNLKRKVSLTNYNINYQGKLGSHQTLSADVDAAFYSRRSQEQLVTSSSITRPANAITPRLDTLNNLAPTKFDNQSFKIDYGNNLSKTNHLDAGIKGSFVHSTNMQWFNTVVNGVSVPYASLSSDFNYNERIAAAYVNFVHVADKFCYTAGLRAENLRSDANLVSRNERFIRNYNNLFPSLQLIYKPNKSQYIFDYNRRIDYLDYSIVNPIVAYQDNYNLRAGNPYLQPAIINTFQVSYLRPSVLKLSVYAIDTKNMFNFAYYSQNDVTKVLTTTKTNLQTFLSTGVSVELPVKVSKFYNFDFNGDVAYQRYKDYKGYLNKGTGDLILKLNQSFRLADGLSASVYAQYESATFYGVSSFRPNYYLNAGIAKQINPRSTLTVNATDVFNTDRDRYNINFANLNMSVYNKKETQVVRVTYTYRFGKSTVKGARRHTASNAEEQRRMNSAGL</sequence>
<evidence type="ECO:0000313" key="6">
    <source>
        <dbReference type="Proteomes" id="UP000429232"/>
    </source>
</evidence>
<dbReference type="RefSeq" id="WP_157525395.1">
    <property type="nucleotide sequence ID" value="NZ_CP066775.1"/>
</dbReference>
<evidence type="ECO:0000256" key="1">
    <source>
        <dbReference type="ARBA" id="ARBA00004442"/>
    </source>
</evidence>
<dbReference type="PANTHER" id="PTHR40980">
    <property type="entry name" value="PLUG DOMAIN-CONTAINING PROTEIN"/>
    <property type="match status" value="1"/>
</dbReference>
<gene>
    <name evidence="5" type="ORF">GO620_010915</name>
</gene>
<evidence type="ECO:0000259" key="4">
    <source>
        <dbReference type="Pfam" id="PF14905"/>
    </source>
</evidence>
<dbReference type="InterPro" id="IPR037066">
    <property type="entry name" value="Plug_dom_sf"/>
</dbReference>